<evidence type="ECO:0000313" key="4">
    <source>
        <dbReference type="Proteomes" id="UP001161247"/>
    </source>
</evidence>
<feature type="compositionally biased region" description="Basic and acidic residues" evidence="2">
    <location>
        <begin position="340"/>
        <end position="359"/>
    </location>
</feature>
<feature type="compositionally biased region" description="Gly residues" evidence="2">
    <location>
        <begin position="1"/>
        <end position="10"/>
    </location>
</feature>
<sequence length="596" mass="68090">MSSGNAGSGLYGDSNPFNVVNSDDDMSTTKSMVEKITKKKRPMARESEKGPTTKKSKNNTSSAEQIEAAKQGEETIPPLTKKEAPVEKKTRPSTQPLPMSVVMMKHAKRSSDLRRELAEARAERDQALIEKKTLEERNQQLQAKEIELASVQTQLGELKLKLQEYCDLHISKEDLNKWYYAFWWRMLSSGGMTVAVEEINTASMVYGGHAIAVEGLKRLKSKVLVKAKWLKQFLKENPKKTMYEALVQGLCKLSMDQLPLWEPVCEALSKMSSPENIVSFPGDVASIFTRGPTEELAIPEVSDGYFGIDLEEDEDETAEEDDTGNSGAKDQDLPIVGDTRGAEERNPPTKESSENHLGNDSRSQTAVQLMILDENQAKNFLMYAMVSTAMRKLGNVHSNSAVRTLEKEIVDAMQAYNVQIHSRLVHRFKQKEEEYQRYLQQYDLDYQDSLILEANVSEEMANLRKENAQLKHHEGIMVSPWFLEKFHILSLVEKQIRTRIKRFIAAIEMLKKRTKEAEFYSRQSVILLNMIADREIPLPIFEDLDEKKEARERTTTEEFLLRLDEQDWELVDLKDKLSQCFYQLRVLGFSGVIKPF</sequence>
<evidence type="ECO:0000256" key="1">
    <source>
        <dbReference type="SAM" id="Coils"/>
    </source>
</evidence>
<feature type="compositionally biased region" description="Acidic residues" evidence="2">
    <location>
        <begin position="313"/>
        <end position="323"/>
    </location>
</feature>
<dbReference type="EMBL" id="OX459118">
    <property type="protein sequence ID" value="CAI9089142.1"/>
    <property type="molecule type" value="Genomic_DNA"/>
</dbReference>
<keyword evidence="4" id="KW-1185">Reference proteome</keyword>
<gene>
    <name evidence="3" type="ORF">OLC1_LOCUS1547</name>
</gene>
<name>A0AAV1C2X2_OLDCO</name>
<evidence type="ECO:0000313" key="3">
    <source>
        <dbReference type="EMBL" id="CAI9089142.1"/>
    </source>
</evidence>
<reference evidence="3" key="1">
    <citation type="submission" date="2023-03" db="EMBL/GenBank/DDBJ databases">
        <authorList>
            <person name="Julca I."/>
        </authorList>
    </citation>
    <scope>NUCLEOTIDE SEQUENCE</scope>
</reference>
<accession>A0AAV1C2X2</accession>
<proteinExistence type="predicted"/>
<protein>
    <submittedName>
        <fullName evidence="3">OLC1v1023652C1</fullName>
    </submittedName>
</protein>
<feature type="region of interest" description="Disordered" evidence="2">
    <location>
        <begin position="313"/>
        <end position="361"/>
    </location>
</feature>
<dbReference type="AlphaFoldDB" id="A0AAV1C2X2"/>
<dbReference type="Proteomes" id="UP001161247">
    <property type="component" value="Chromosome 1"/>
</dbReference>
<feature type="compositionally biased region" description="Basic and acidic residues" evidence="2">
    <location>
        <begin position="80"/>
        <end position="90"/>
    </location>
</feature>
<feature type="region of interest" description="Disordered" evidence="2">
    <location>
        <begin position="1"/>
        <end position="96"/>
    </location>
</feature>
<evidence type="ECO:0000256" key="2">
    <source>
        <dbReference type="SAM" id="MobiDB-lite"/>
    </source>
</evidence>
<keyword evidence="1" id="KW-0175">Coiled coil</keyword>
<organism evidence="3 4">
    <name type="scientific">Oldenlandia corymbosa var. corymbosa</name>
    <dbReference type="NCBI Taxonomy" id="529605"/>
    <lineage>
        <taxon>Eukaryota</taxon>
        <taxon>Viridiplantae</taxon>
        <taxon>Streptophyta</taxon>
        <taxon>Embryophyta</taxon>
        <taxon>Tracheophyta</taxon>
        <taxon>Spermatophyta</taxon>
        <taxon>Magnoliopsida</taxon>
        <taxon>eudicotyledons</taxon>
        <taxon>Gunneridae</taxon>
        <taxon>Pentapetalae</taxon>
        <taxon>asterids</taxon>
        <taxon>lamiids</taxon>
        <taxon>Gentianales</taxon>
        <taxon>Rubiaceae</taxon>
        <taxon>Rubioideae</taxon>
        <taxon>Spermacoceae</taxon>
        <taxon>Hedyotis-Oldenlandia complex</taxon>
        <taxon>Oldenlandia</taxon>
    </lineage>
</organism>
<feature type="coiled-coil region" evidence="1">
    <location>
        <begin position="103"/>
        <end position="161"/>
    </location>
</feature>